<evidence type="ECO:0008006" key="5">
    <source>
        <dbReference type="Google" id="ProtNLM"/>
    </source>
</evidence>
<feature type="compositionally biased region" description="Acidic residues" evidence="1">
    <location>
        <begin position="305"/>
        <end position="466"/>
    </location>
</feature>
<keyword evidence="4" id="KW-1185">Reference proteome</keyword>
<dbReference type="AlphaFoldDB" id="C4Z4R0"/>
<keyword evidence="2" id="KW-0812">Transmembrane</keyword>
<dbReference type="KEGG" id="eel:EUBELI_01960"/>
<dbReference type="Proteomes" id="UP000001476">
    <property type="component" value="Chromosome"/>
</dbReference>
<gene>
    <name evidence="3" type="ordered locus">EUBELI_01960</name>
</gene>
<evidence type="ECO:0000313" key="4">
    <source>
        <dbReference type="Proteomes" id="UP000001476"/>
    </source>
</evidence>
<dbReference type="EMBL" id="CP001104">
    <property type="protein sequence ID" value="ACR72949.1"/>
    <property type="molecule type" value="Genomic_DNA"/>
</dbReference>
<name>C4Z4R0_LACE2</name>
<sequence>MKKFARCLLILILVVILSVVGGYFYEDSTITPMYESVSKIYVVPGSDSEASIRAKDGGLNKDFMIIFSSNVVIEAAQRIAGTSEDISEYLTVTSPADSNIVELKVINPDQNTAKTYVDAIAKTAVKTTTIIPVESMQILSEGTSTGNAFKPNLYRNTVIIAGMASAVCIFIELVVCLILCAFKKKEDHSDDEYEYEARFGRYVYPRQELIDSEQHRLPHDNTKKAGTDDILAAFDDDDDDDDNIDFLTKNAVDKHDETFKKEAAVARESESEPILNQEIKIESETVSKQEAPIKVEYESEVKEEAEPEPEAEPEVQVEAEPEPEAEPEVQEEAEPEPEAEPEVQEEAEPEPEAEPEVQVEAEPEPEAEPEVQEEAEPEPEAEPEVQVEAEPEIEAEPEVQVEAEPEIEAEPEVQEEAEPEPEAEPEVQEEAEPEPEAEPEVQVEAEPEIEAEPEVQAEAEPDEAEDVIAKAFAVQSEEDVVEPEPFIEPEPVFNVKILGRIVK</sequence>
<proteinExistence type="predicted"/>
<reference evidence="3 4" key="1">
    <citation type="journal article" date="2009" name="Proc. Natl. Acad. Sci. U.S.A.">
        <title>Characterizing a model human gut microbiota composed of members of its two dominant bacterial phyla.</title>
        <authorList>
            <person name="Mahowald M.A."/>
            <person name="Rey F.E."/>
            <person name="Seedorf H."/>
            <person name="Turnbaugh P.J."/>
            <person name="Fulton R.S."/>
            <person name="Wollam A."/>
            <person name="Shah N."/>
            <person name="Wang C."/>
            <person name="Magrini V."/>
            <person name="Wilson R.K."/>
            <person name="Cantarel B.L."/>
            <person name="Coutinho P.M."/>
            <person name="Henrissat B."/>
            <person name="Crock L.W."/>
            <person name="Russell A."/>
            <person name="Verberkmoes N.C."/>
            <person name="Hettich R.L."/>
            <person name="Gordon J.I."/>
        </authorList>
    </citation>
    <scope>NUCLEOTIDE SEQUENCE [LARGE SCALE GENOMIC DNA]</scope>
    <source>
        <strain evidence="4">ATCC 27750 / DSM 3376 / VPI C15-48 / C15-B4</strain>
    </source>
</reference>
<dbReference type="GeneID" id="41357407"/>
<dbReference type="HOGENOM" id="CLU_541575_0_0_9"/>
<evidence type="ECO:0000313" key="3">
    <source>
        <dbReference type="EMBL" id="ACR72949.1"/>
    </source>
</evidence>
<dbReference type="eggNOG" id="COG3468">
    <property type="taxonomic scope" value="Bacteria"/>
</dbReference>
<dbReference type="STRING" id="515620.EUBELI_01960"/>
<organism evidence="3 4">
    <name type="scientific">Lachnospira eligens (strain ATCC 27750 / DSM 3376 / VPI C15-48 / C15-B4)</name>
    <name type="common">Eubacterium eligens</name>
    <dbReference type="NCBI Taxonomy" id="515620"/>
    <lineage>
        <taxon>Bacteria</taxon>
        <taxon>Bacillati</taxon>
        <taxon>Bacillota</taxon>
        <taxon>Clostridia</taxon>
        <taxon>Lachnospirales</taxon>
        <taxon>Lachnospiraceae</taxon>
        <taxon>Lachnospira</taxon>
    </lineage>
</organism>
<feature type="compositionally biased region" description="Basic and acidic residues" evidence="1">
    <location>
        <begin position="283"/>
        <end position="304"/>
    </location>
</feature>
<protein>
    <recommendedName>
        <fullName evidence="5">Capsular polysaccharide biosynthesis protein</fullName>
    </recommendedName>
</protein>
<dbReference type="InterPro" id="IPR050972">
    <property type="entry name" value="SDr-like"/>
</dbReference>
<keyword evidence="2" id="KW-1133">Transmembrane helix</keyword>
<keyword evidence="2" id="KW-0472">Membrane</keyword>
<feature type="region of interest" description="Disordered" evidence="1">
    <location>
        <begin position="283"/>
        <end position="466"/>
    </location>
</feature>
<dbReference type="RefSeq" id="WP_012740181.1">
    <property type="nucleotide sequence ID" value="NC_012778.1"/>
</dbReference>
<dbReference type="PANTHER" id="PTHR34403:SF14">
    <property type="entry name" value="OS05G0225800 PROTEIN"/>
    <property type="match status" value="1"/>
</dbReference>
<dbReference type="PANTHER" id="PTHR34403">
    <property type="entry name" value="TOL-PAL SYSTEM PROTEIN TOLA"/>
    <property type="match status" value="1"/>
</dbReference>
<feature type="transmembrane region" description="Helical" evidence="2">
    <location>
        <begin position="158"/>
        <end position="182"/>
    </location>
</feature>
<accession>C4Z4R0</accession>
<evidence type="ECO:0000256" key="2">
    <source>
        <dbReference type="SAM" id="Phobius"/>
    </source>
</evidence>
<evidence type="ECO:0000256" key="1">
    <source>
        <dbReference type="SAM" id="MobiDB-lite"/>
    </source>
</evidence>